<reference evidence="6 7" key="1">
    <citation type="journal article" date="2022" name="Nat. Genet.">
        <title>Improved pea reference genome and pan-genome highlight genomic features and evolutionary characteristics.</title>
        <authorList>
            <person name="Yang T."/>
            <person name="Liu R."/>
            <person name="Luo Y."/>
            <person name="Hu S."/>
            <person name="Wang D."/>
            <person name="Wang C."/>
            <person name="Pandey M.K."/>
            <person name="Ge S."/>
            <person name="Xu Q."/>
            <person name="Li N."/>
            <person name="Li G."/>
            <person name="Huang Y."/>
            <person name="Saxena R.K."/>
            <person name="Ji Y."/>
            <person name="Li M."/>
            <person name="Yan X."/>
            <person name="He Y."/>
            <person name="Liu Y."/>
            <person name="Wang X."/>
            <person name="Xiang C."/>
            <person name="Varshney R.K."/>
            <person name="Ding H."/>
            <person name="Gao S."/>
            <person name="Zong X."/>
        </authorList>
    </citation>
    <scope>NUCLEOTIDE SEQUENCE [LARGE SCALE GENOMIC DNA]</scope>
    <source>
        <strain evidence="6 7">cv. Zhongwan 6</strain>
    </source>
</reference>
<comment type="similarity">
    <text evidence="1 4">Belongs to the yippee family.</text>
</comment>
<dbReference type="AlphaFoldDB" id="A0A9D4XSZ1"/>
<sequence>MGRLFLIDLEENFYSCKNCETPVALANHLLSRDYQCPYGRAYLFDKVVNVLDGEIEEPIPESNSTMIHLFCVQCQSIVGFKFVLAYDEFRRYREGKFILARLKILVPGEYSNMPALEDV</sequence>
<keyword evidence="2" id="KW-0479">Metal-binding</keyword>
<proteinExistence type="inferred from homology"/>
<gene>
    <name evidence="6" type="ORF">KIW84_032315</name>
</gene>
<dbReference type="PANTHER" id="PTHR13848">
    <property type="entry name" value="PROTEIN YIPPEE-LIKE CG15309-RELATED"/>
    <property type="match status" value="1"/>
</dbReference>
<dbReference type="PROSITE" id="PS51792">
    <property type="entry name" value="YIPPEE"/>
    <property type="match status" value="1"/>
</dbReference>
<dbReference type="Gramene" id="Psat03G0231500-T1">
    <property type="protein sequence ID" value="KAI5426836.1"/>
    <property type="gene ID" value="KIW84_032315"/>
</dbReference>
<dbReference type="Proteomes" id="UP001058974">
    <property type="component" value="Chromosome 3"/>
</dbReference>
<name>A0A9D4XSZ1_PEA</name>
<evidence type="ECO:0000256" key="2">
    <source>
        <dbReference type="ARBA" id="ARBA00022723"/>
    </source>
</evidence>
<comment type="caution">
    <text evidence="6">The sequence shown here is derived from an EMBL/GenBank/DDBJ whole genome shotgun (WGS) entry which is preliminary data.</text>
</comment>
<evidence type="ECO:0000256" key="1">
    <source>
        <dbReference type="ARBA" id="ARBA00005613"/>
    </source>
</evidence>
<dbReference type="InterPro" id="IPR004910">
    <property type="entry name" value="Yippee/Mis18/Cereblon"/>
</dbReference>
<evidence type="ECO:0000313" key="6">
    <source>
        <dbReference type="EMBL" id="KAI5426836.1"/>
    </source>
</evidence>
<dbReference type="Gramene" id="PSAT_LOCUS13381_t1">
    <property type="protein sequence ID" value="CAL5193571.1"/>
    <property type="gene ID" value="PSAT_LOCUS13381"/>
</dbReference>
<protein>
    <recommendedName>
        <fullName evidence="4">Protein yippee-like</fullName>
    </recommendedName>
</protein>
<accession>A0A9D4XSZ1</accession>
<keyword evidence="3" id="KW-0862">Zinc</keyword>
<evidence type="ECO:0000256" key="4">
    <source>
        <dbReference type="RuleBase" id="RU110713"/>
    </source>
</evidence>
<feature type="domain" description="Yippee" evidence="5">
    <location>
        <begin position="12"/>
        <end position="108"/>
    </location>
</feature>
<dbReference type="InterPro" id="IPR034751">
    <property type="entry name" value="Yippee"/>
</dbReference>
<dbReference type="Pfam" id="PF03226">
    <property type="entry name" value="Yippee-Mis18"/>
    <property type="match status" value="1"/>
</dbReference>
<evidence type="ECO:0000313" key="7">
    <source>
        <dbReference type="Proteomes" id="UP001058974"/>
    </source>
</evidence>
<dbReference type="GO" id="GO:0046872">
    <property type="term" value="F:metal ion binding"/>
    <property type="evidence" value="ECO:0007669"/>
    <property type="project" value="UniProtKB-KW"/>
</dbReference>
<evidence type="ECO:0000256" key="3">
    <source>
        <dbReference type="ARBA" id="ARBA00022833"/>
    </source>
</evidence>
<keyword evidence="7" id="KW-1185">Reference proteome</keyword>
<dbReference type="InterPro" id="IPR039058">
    <property type="entry name" value="Yippee_fam"/>
</dbReference>
<dbReference type="EMBL" id="JAMSHJ010000003">
    <property type="protein sequence ID" value="KAI5426836.1"/>
    <property type="molecule type" value="Genomic_DNA"/>
</dbReference>
<evidence type="ECO:0000259" key="5">
    <source>
        <dbReference type="PROSITE" id="PS51792"/>
    </source>
</evidence>
<organism evidence="6 7">
    <name type="scientific">Pisum sativum</name>
    <name type="common">Garden pea</name>
    <name type="synonym">Lathyrus oleraceus</name>
    <dbReference type="NCBI Taxonomy" id="3888"/>
    <lineage>
        <taxon>Eukaryota</taxon>
        <taxon>Viridiplantae</taxon>
        <taxon>Streptophyta</taxon>
        <taxon>Embryophyta</taxon>
        <taxon>Tracheophyta</taxon>
        <taxon>Spermatophyta</taxon>
        <taxon>Magnoliopsida</taxon>
        <taxon>eudicotyledons</taxon>
        <taxon>Gunneridae</taxon>
        <taxon>Pentapetalae</taxon>
        <taxon>rosids</taxon>
        <taxon>fabids</taxon>
        <taxon>Fabales</taxon>
        <taxon>Fabaceae</taxon>
        <taxon>Papilionoideae</taxon>
        <taxon>50 kb inversion clade</taxon>
        <taxon>NPAAA clade</taxon>
        <taxon>Hologalegina</taxon>
        <taxon>IRL clade</taxon>
        <taxon>Fabeae</taxon>
        <taxon>Lathyrus</taxon>
    </lineage>
</organism>